<dbReference type="EMBL" id="JAOPHQ010005464">
    <property type="protein sequence ID" value="KAK0135157.1"/>
    <property type="molecule type" value="Genomic_DNA"/>
</dbReference>
<comment type="caution">
    <text evidence="1">The sequence shown here is derived from an EMBL/GenBank/DDBJ whole genome shotgun (WGS) entry which is preliminary data.</text>
</comment>
<reference evidence="1" key="1">
    <citation type="journal article" date="2023" name="Front. Mar. Sci.">
        <title>A new Merluccius polli reference genome to investigate the effects of global change in West African waters.</title>
        <authorList>
            <person name="Mateo J.L."/>
            <person name="Blanco-Fernandez C."/>
            <person name="Garcia-Vazquez E."/>
            <person name="Machado-Schiaffino G."/>
        </authorList>
    </citation>
    <scope>NUCLEOTIDE SEQUENCE</scope>
    <source>
        <strain evidence="1">C29</strain>
        <tissue evidence="1">Fin</tissue>
    </source>
</reference>
<dbReference type="Proteomes" id="UP001174136">
    <property type="component" value="Unassembled WGS sequence"/>
</dbReference>
<keyword evidence="2" id="KW-1185">Reference proteome</keyword>
<evidence type="ECO:0000313" key="2">
    <source>
        <dbReference type="Proteomes" id="UP001174136"/>
    </source>
</evidence>
<name>A0AA47NT01_MERPO</name>
<protein>
    <submittedName>
        <fullName evidence="1">Uncharacterized protein</fullName>
    </submittedName>
</protein>
<sequence>MPFPHSHAIFVVTINSPQKGNNFNTSFSILKIRRLHKYRKHSGTVNVFKPGINSVEQSVIVPVLPAIFQMGKKISQYAVVDELLQELNYLIGSLSLPITLIASALCKTNPVKKTIGDKGPLTSAWKRKAYYKNHFNQILDCQTILDQTGNLNTVDKQPQRTSVHIYKSFFDGAFFKENELLSNQESISLILYIDEFEICNPLGTSKRKHTICGCNSALSSIYLAALIKSNDLKCYGYDKVLEPVIDDLVILEQSGIFVTKLGRTVKDSGVSIPDSNREGSFHADHLRILEENKLPNYYGVKSNCVLSKHLSYFDISTGFPPDIMHNCIHQKKYFTLFKLNEAISSLNFKCTDKTNRPHPVALSFVSKKTVGGNAHENWSLIRYLPLLIGWRVPCEEPAWQILTDLKDIVDLVVSPVHTEDSIAYLDLKISEQRIRFQEVFPDCNLKLKHHFLEHYPYLIRQYGPLVGWTMRYEAKHSFFKRVARNIRCFKNVLLSLSERHQYQIAHHLHACSFTRP</sequence>
<dbReference type="AlphaFoldDB" id="A0AA47NT01"/>
<dbReference type="PANTHER" id="PTHR31912">
    <property type="entry name" value="IP13529P"/>
    <property type="match status" value="1"/>
</dbReference>
<evidence type="ECO:0000313" key="1">
    <source>
        <dbReference type="EMBL" id="KAK0135157.1"/>
    </source>
</evidence>
<accession>A0AA47NT01</accession>
<organism evidence="1 2">
    <name type="scientific">Merluccius polli</name>
    <name type="common">Benguela hake</name>
    <name type="synonym">Merluccius cadenati</name>
    <dbReference type="NCBI Taxonomy" id="89951"/>
    <lineage>
        <taxon>Eukaryota</taxon>
        <taxon>Metazoa</taxon>
        <taxon>Chordata</taxon>
        <taxon>Craniata</taxon>
        <taxon>Vertebrata</taxon>
        <taxon>Euteleostomi</taxon>
        <taxon>Actinopterygii</taxon>
        <taxon>Neopterygii</taxon>
        <taxon>Teleostei</taxon>
        <taxon>Neoteleostei</taxon>
        <taxon>Acanthomorphata</taxon>
        <taxon>Zeiogadaria</taxon>
        <taxon>Gadariae</taxon>
        <taxon>Gadiformes</taxon>
        <taxon>Gadoidei</taxon>
        <taxon>Merlucciidae</taxon>
        <taxon>Merluccius</taxon>
    </lineage>
</organism>
<proteinExistence type="predicted"/>
<gene>
    <name evidence="1" type="ORF">N1851_029028</name>
</gene>
<dbReference type="PANTHER" id="PTHR31912:SF34">
    <property type="entry name" value="NOTOCHORD-RELATED PROTEIN"/>
    <property type="match status" value="1"/>
</dbReference>